<accession>A0AAJ4E2W6</accession>
<name>A0AAJ4E2W6_PSESX</name>
<evidence type="ECO:0000313" key="2">
    <source>
        <dbReference type="Proteomes" id="UP000464688"/>
    </source>
</evidence>
<dbReference type="AlphaFoldDB" id="A0AAJ4E2W6"/>
<dbReference type="RefSeq" id="WP_011266313.1">
    <property type="nucleotide sequence ID" value="NZ_CP047267.1"/>
</dbReference>
<sequence>MERYPLFEIQDAIYHILHTNTEINLDTYSARNAANQVIWETQFSELHNKYGEIDKAKLALYLLNGMKNSKLETPKKLKGILEENAWSDENYSIVESDIYYELRTEIKNTKTIGELADLLK</sequence>
<dbReference type="Proteomes" id="UP000464688">
    <property type="component" value="Chromosome"/>
</dbReference>
<proteinExistence type="predicted"/>
<gene>
    <name evidence="1" type="ORF">N026_01245</name>
</gene>
<organism evidence="1 2">
    <name type="scientific">Pseudomonas syringae UB303</name>
    <dbReference type="NCBI Taxonomy" id="1357287"/>
    <lineage>
        <taxon>Bacteria</taxon>
        <taxon>Pseudomonadati</taxon>
        <taxon>Pseudomonadota</taxon>
        <taxon>Gammaproteobacteria</taxon>
        <taxon>Pseudomonadales</taxon>
        <taxon>Pseudomonadaceae</taxon>
        <taxon>Pseudomonas</taxon>
        <taxon>Pseudomonas syringae</taxon>
    </lineage>
</organism>
<reference evidence="1 2" key="1">
    <citation type="journal article" date="2014" name="Genome Announc.">
        <title>Draft Genome Sequences of a Phylogenetically Diverse Suite of Pseudomonas syringae Strains from Multiple Source Populations.</title>
        <authorList>
            <person name="Baltrus D.A."/>
            <person name="Yourstone S."/>
            <person name="Lind A."/>
            <person name="Guilbaud C."/>
            <person name="Sands D.C."/>
            <person name="Jones C.D."/>
            <person name="Morris C.E."/>
            <person name="Dangl J.L."/>
        </authorList>
    </citation>
    <scope>NUCLEOTIDE SEQUENCE [LARGE SCALE GENOMIC DNA]</scope>
    <source>
        <strain evidence="1 2">UB303</strain>
    </source>
</reference>
<evidence type="ECO:0000313" key="1">
    <source>
        <dbReference type="EMBL" id="QHF06193.1"/>
    </source>
</evidence>
<protein>
    <submittedName>
        <fullName evidence="1">Uncharacterized protein</fullName>
    </submittedName>
</protein>
<dbReference type="EMBL" id="CP047267">
    <property type="protein sequence ID" value="QHF06193.1"/>
    <property type="molecule type" value="Genomic_DNA"/>
</dbReference>